<dbReference type="PANTHER" id="PTHR18934:SF136">
    <property type="entry name" value="ATP-DEPENDENT RNA HELICASE DHX35-RELATED"/>
    <property type="match status" value="1"/>
</dbReference>
<organism evidence="2">
    <name type="scientific">Amphimedon queenslandica</name>
    <name type="common">Sponge</name>
    <dbReference type="NCBI Taxonomy" id="400682"/>
    <lineage>
        <taxon>Eukaryota</taxon>
        <taxon>Metazoa</taxon>
        <taxon>Porifera</taxon>
        <taxon>Demospongiae</taxon>
        <taxon>Heteroscleromorpha</taxon>
        <taxon>Haplosclerida</taxon>
        <taxon>Niphatidae</taxon>
        <taxon>Amphimedon</taxon>
    </lineage>
</organism>
<dbReference type="Gene3D" id="3.40.50.300">
    <property type="entry name" value="P-loop containing nucleotide triphosphate hydrolases"/>
    <property type="match status" value="1"/>
</dbReference>
<dbReference type="SUPFAM" id="SSF52540">
    <property type="entry name" value="P-loop containing nucleoside triphosphate hydrolases"/>
    <property type="match status" value="1"/>
</dbReference>
<dbReference type="InterPro" id="IPR001650">
    <property type="entry name" value="Helicase_C-like"/>
</dbReference>
<accession>A0A1X7UFP8</accession>
<name>A0A1X7UFP8_AMPQE</name>
<dbReference type="InterPro" id="IPR042035">
    <property type="entry name" value="DEAH_win-hel_dom"/>
</dbReference>
<dbReference type="AlphaFoldDB" id="A0A1X7UFP8"/>
<dbReference type="EnsemblMetazoa" id="Aqu2.1.26306_001">
    <property type="protein sequence ID" value="Aqu2.1.26306_001"/>
    <property type="gene ID" value="Aqu2.1.26306"/>
</dbReference>
<dbReference type="PANTHER" id="PTHR18934">
    <property type="entry name" value="ATP-DEPENDENT RNA HELICASE"/>
    <property type="match status" value="1"/>
</dbReference>
<dbReference type="InParanoid" id="A0A1X7UFP8"/>
<dbReference type="eggNOG" id="KOG0922">
    <property type="taxonomic scope" value="Eukaryota"/>
</dbReference>
<dbReference type="SMART" id="SM00490">
    <property type="entry name" value="HELICc"/>
    <property type="match status" value="1"/>
</dbReference>
<dbReference type="InterPro" id="IPR027417">
    <property type="entry name" value="P-loop_NTPase"/>
</dbReference>
<evidence type="ECO:0000259" key="1">
    <source>
        <dbReference type="PROSITE" id="PS51194"/>
    </source>
</evidence>
<sequence length="256" mass="28372">MGMVQKWFWKSLYCEQILYLVEKYCTAVIVGETGSGKTTQLCFIYIPQYPHEANWTGNGYIVAVPQPKRIAVTTDGSVLRYNEEVETDVKLLKEHAERVTKGLQLLPLPLYGGLPYSEQIQVFQQTPLNSRKVIVSTNIAETSVTINESLVIVPRSQSSALQTSGRAGRVCSGKRSHTELLMLPCTAPEVQRSSMAPVMLQLNALRIDNVLRFNYLSSPPAKSLLQGLELLYALGGRHAYNVDACGLAYALSFLSL</sequence>
<dbReference type="GO" id="GO:0004386">
    <property type="term" value="F:helicase activity"/>
    <property type="evidence" value="ECO:0007669"/>
    <property type="project" value="TreeGrafter"/>
</dbReference>
<protein>
    <recommendedName>
        <fullName evidence="1">Helicase C-terminal domain-containing protein</fullName>
    </recommendedName>
</protein>
<proteinExistence type="predicted"/>
<reference evidence="2" key="1">
    <citation type="submission" date="2017-05" db="UniProtKB">
        <authorList>
            <consortium name="EnsemblMetazoa"/>
        </authorList>
    </citation>
    <scope>IDENTIFICATION</scope>
</reference>
<evidence type="ECO:0000313" key="2">
    <source>
        <dbReference type="EnsemblMetazoa" id="Aqu2.1.26306_001"/>
    </source>
</evidence>
<dbReference type="Pfam" id="PF00271">
    <property type="entry name" value="Helicase_C"/>
    <property type="match status" value="1"/>
</dbReference>
<feature type="domain" description="Helicase C-terminal" evidence="1">
    <location>
        <begin position="56"/>
        <end position="206"/>
    </location>
</feature>
<dbReference type="PROSITE" id="PS51194">
    <property type="entry name" value="HELICASE_CTER"/>
    <property type="match status" value="1"/>
</dbReference>
<dbReference type="GO" id="GO:0003723">
    <property type="term" value="F:RNA binding"/>
    <property type="evidence" value="ECO:0007669"/>
    <property type="project" value="TreeGrafter"/>
</dbReference>
<dbReference type="Gene3D" id="1.10.10.2130">
    <property type="entry name" value="DEAH helicase family, winged-helix domain"/>
    <property type="match status" value="1"/>
</dbReference>
<dbReference type="STRING" id="400682.A0A1X7UFP8"/>